<sequence length="216" mass="24877">MRNQPPVPVSYLAIGDSLTEGIGANSPDQHFVAQFFRYLQHSENCHLRNWGISGMTSSELLHFVQNPALQRLFPRLTHLTLTTGGCDFIRLYDQGKLSLKEILKSTKKVQENVRRIFSLIRDKNPDLTVYLLGFYIPLPAYELGIEQAKILVQSLNRLYTRLCRTFGVHLVNPYHCFLNRTEYFCDEVHPNQMGYDQLAQLFIQSVEQSEPSRSAL</sequence>
<dbReference type="AlphaFoldDB" id="A0A7W1XQQ1"/>
<accession>A0A7W1XQQ1</accession>
<evidence type="ECO:0000259" key="1">
    <source>
        <dbReference type="Pfam" id="PF13472"/>
    </source>
</evidence>
<dbReference type="GO" id="GO:0004622">
    <property type="term" value="F:phosphatidylcholine lysophospholipase activity"/>
    <property type="evidence" value="ECO:0007669"/>
    <property type="project" value="TreeGrafter"/>
</dbReference>
<evidence type="ECO:0000313" key="3">
    <source>
        <dbReference type="Proteomes" id="UP000538292"/>
    </source>
</evidence>
<dbReference type="PANTHER" id="PTHR30383">
    <property type="entry name" value="THIOESTERASE 1/PROTEASE 1/LYSOPHOSPHOLIPASE L1"/>
    <property type="match status" value="1"/>
</dbReference>
<evidence type="ECO:0000313" key="2">
    <source>
        <dbReference type="EMBL" id="MBA4601427.1"/>
    </source>
</evidence>
<dbReference type="Pfam" id="PF13472">
    <property type="entry name" value="Lipase_GDSL_2"/>
    <property type="match status" value="1"/>
</dbReference>
<keyword evidence="3" id="KW-1185">Reference proteome</keyword>
<organism evidence="2 3">
    <name type="scientific">Thermoactinomyces mirandus</name>
    <dbReference type="NCBI Taxonomy" id="2756294"/>
    <lineage>
        <taxon>Bacteria</taxon>
        <taxon>Bacillati</taxon>
        <taxon>Bacillota</taxon>
        <taxon>Bacilli</taxon>
        <taxon>Bacillales</taxon>
        <taxon>Thermoactinomycetaceae</taxon>
        <taxon>Thermoactinomyces</taxon>
    </lineage>
</organism>
<comment type="caution">
    <text evidence="2">The sequence shown here is derived from an EMBL/GenBank/DDBJ whole genome shotgun (WGS) entry which is preliminary data.</text>
</comment>
<name>A0A7W1XQQ1_9BACL</name>
<reference evidence="2 3" key="1">
    <citation type="submission" date="2020-07" db="EMBL/GenBank/DDBJ databases">
        <title>Thermoactinomyces phylogeny.</title>
        <authorList>
            <person name="Dunlap C."/>
        </authorList>
    </citation>
    <scope>NUCLEOTIDE SEQUENCE [LARGE SCALE GENOMIC DNA]</scope>
    <source>
        <strain evidence="2 3">AMNI-1</strain>
    </source>
</reference>
<dbReference type="Gene3D" id="3.40.50.1110">
    <property type="entry name" value="SGNH hydrolase"/>
    <property type="match status" value="1"/>
</dbReference>
<dbReference type="PANTHER" id="PTHR30383:SF27">
    <property type="entry name" value="SPORE GERMINATION LIPASE LIPC"/>
    <property type="match status" value="1"/>
</dbReference>
<dbReference type="Proteomes" id="UP000538292">
    <property type="component" value="Unassembled WGS sequence"/>
</dbReference>
<dbReference type="InterPro" id="IPR051532">
    <property type="entry name" value="Ester_Hydrolysis_Enzymes"/>
</dbReference>
<dbReference type="RefSeq" id="WP_181737878.1">
    <property type="nucleotide sequence ID" value="NZ_JACEOL010000009.1"/>
</dbReference>
<dbReference type="EMBL" id="JACEOL010000009">
    <property type="protein sequence ID" value="MBA4601427.1"/>
    <property type="molecule type" value="Genomic_DNA"/>
</dbReference>
<gene>
    <name evidence="2" type="ORF">H2C83_03645</name>
</gene>
<feature type="domain" description="SGNH hydrolase-type esterase" evidence="1">
    <location>
        <begin position="13"/>
        <end position="196"/>
    </location>
</feature>
<dbReference type="SUPFAM" id="SSF52266">
    <property type="entry name" value="SGNH hydrolase"/>
    <property type="match status" value="1"/>
</dbReference>
<proteinExistence type="predicted"/>
<dbReference type="InterPro" id="IPR013830">
    <property type="entry name" value="SGNH_hydro"/>
</dbReference>
<protein>
    <recommendedName>
        <fullName evidence="1">SGNH hydrolase-type esterase domain-containing protein</fullName>
    </recommendedName>
</protein>
<dbReference type="InterPro" id="IPR036514">
    <property type="entry name" value="SGNH_hydro_sf"/>
</dbReference>